<dbReference type="EMBL" id="JAYMFH010000005">
    <property type="protein sequence ID" value="MEC4294864.1"/>
    <property type="molecule type" value="Genomic_DNA"/>
</dbReference>
<organism evidence="2 3">
    <name type="scientific">Adlercreutzia shanghongiae</name>
    <dbReference type="NCBI Taxonomy" id="3111773"/>
    <lineage>
        <taxon>Bacteria</taxon>
        <taxon>Bacillati</taxon>
        <taxon>Actinomycetota</taxon>
        <taxon>Coriobacteriia</taxon>
        <taxon>Eggerthellales</taxon>
        <taxon>Eggerthellaceae</taxon>
        <taxon>Adlercreutzia</taxon>
    </lineage>
</organism>
<dbReference type="PANTHER" id="PTHR10458:SF22">
    <property type="entry name" value="PEPTIDE DEFORMYLASE"/>
    <property type="match status" value="1"/>
</dbReference>
<gene>
    <name evidence="2" type="ORF">VJ920_06050</name>
</gene>
<evidence type="ECO:0000313" key="3">
    <source>
        <dbReference type="Proteomes" id="UP001343724"/>
    </source>
</evidence>
<dbReference type="PANTHER" id="PTHR10458">
    <property type="entry name" value="PEPTIDE DEFORMYLASE"/>
    <property type="match status" value="1"/>
</dbReference>
<dbReference type="SUPFAM" id="SSF56420">
    <property type="entry name" value="Peptide deformylase"/>
    <property type="match status" value="1"/>
</dbReference>
<accession>A0ABU6IZE4</accession>
<dbReference type="InterPro" id="IPR036821">
    <property type="entry name" value="Peptide_deformylase_sf"/>
</dbReference>
<evidence type="ECO:0000313" key="2">
    <source>
        <dbReference type="EMBL" id="MEC4294864.1"/>
    </source>
</evidence>
<evidence type="ECO:0000256" key="1">
    <source>
        <dbReference type="ARBA" id="ARBA00010759"/>
    </source>
</evidence>
<dbReference type="Proteomes" id="UP001343724">
    <property type="component" value="Unassembled WGS sequence"/>
</dbReference>
<protein>
    <submittedName>
        <fullName evidence="2">Peptide deformylase</fullName>
    </submittedName>
</protein>
<comment type="similarity">
    <text evidence="1">Belongs to the polypeptide deformylase family.</text>
</comment>
<dbReference type="InterPro" id="IPR023635">
    <property type="entry name" value="Peptide_deformylase"/>
</dbReference>
<dbReference type="RefSeq" id="WP_326454590.1">
    <property type="nucleotide sequence ID" value="NZ_JAYMFH010000005.1"/>
</dbReference>
<dbReference type="Pfam" id="PF01327">
    <property type="entry name" value="Pep_deformylase"/>
    <property type="match status" value="1"/>
</dbReference>
<proteinExistence type="inferred from homology"/>
<keyword evidence="3" id="KW-1185">Reference proteome</keyword>
<reference evidence="2 3" key="1">
    <citation type="submission" date="2024-01" db="EMBL/GenBank/DDBJ databases">
        <title>novel species in genus Adlercreutzia.</title>
        <authorList>
            <person name="Liu X."/>
        </authorList>
    </citation>
    <scope>NUCLEOTIDE SEQUENCE [LARGE SCALE GENOMIC DNA]</scope>
    <source>
        <strain evidence="2 3">R22</strain>
    </source>
</reference>
<dbReference type="Gene3D" id="3.90.45.10">
    <property type="entry name" value="Peptide deformylase"/>
    <property type="match status" value="1"/>
</dbReference>
<comment type="caution">
    <text evidence="2">The sequence shown here is derived from an EMBL/GenBank/DDBJ whole genome shotgun (WGS) entry which is preliminary data.</text>
</comment>
<sequence>MIKEIITDEEILSKPCEPATAEDAAIADNLVETLLASDEAVCLAANQIGETKCIVAYLNEAGKPVVMYNPKISQKLKPYTAVEACLSREEPTGVMRYDWIRVAYDRLQDGKLVPAKKKLEGNSAQAVQHMIDHCEGILV</sequence>
<name>A0ABU6IZE4_9ACTN</name>